<evidence type="ECO:0000256" key="1">
    <source>
        <dbReference type="SAM" id="MobiDB-lite"/>
    </source>
</evidence>
<dbReference type="Pfam" id="PF21983">
    <property type="entry name" value="NikA-like"/>
    <property type="match status" value="1"/>
</dbReference>
<protein>
    <recommendedName>
        <fullName evidence="4">Ribbon-helix-helix CopG family protein</fullName>
    </recommendedName>
</protein>
<evidence type="ECO:0000313" key="3">
    <source>
        <dbReference type="Proteomes" id="UP000523007"/>
    </source>
</evidence>
<keyword evidence="3" id="KW-1185">Reference proteome</keyword>
<feature type="compositionally biased region" description="Basic and acidic residues" evidence="1">
    <location>
        <begin position="82"/>
        <end position="109"/>
    </location>
</feature>
<dbReference type="AlphaFoldDB" id="A0A7W7RNE1"/>
<accession>A0A7W7RNE1</accession>
<organism evidence="2 3">
    <name type="scientific">Lipingzhangella halophila</name>
    <dbReference type="NCBI Taxonomy" id="1783352"/>
    <lineage>
        <taxon>Bacteria</taxon>
        <taxon>Bacillati</taxon>
        <taxon>Actinomycetota</taxon>
        <taxon>Actinomycetes</taxon>
        <taxon>Streptosporangiales</taxon>
        <taxon>Nocardiopsidaceae</taxon>
        <taxon>Lipingzhangella</taxon>
    </lineage>
</organism>
<reference evidence="2 3" key="1">
    <citation type="submission" date="2020-08" db="EMBL/GenBank/DDBJ databases">
        <title>Sequencing the genomes of 1000 actinobacteria strains.</title>
        <authorList>
            <person name="Klenk H.-P."/>
        </authorList>
    </citation>
    <scope>NUCLEOTIDE SEQUENCE [LARGE SCALE GENOMIC DNA]</scope>
    <source>
        <strain evidence="2 3">DSM 102030</strain>
    </source>
</reference>
<gene>
    <name evidence="2" type="ORF">F4561_005481</name>
</gene>
<dbReference type="Proteomes" id="UP000523007">
    <property type="component" value="Unassembled WGS sequence"/>
</dbReference>
<name>A0A7W7RNE1_9ACTN</name>
<comment type="caution">
    <text evidence="2">The sequence shown here is derived from an EMBL/GenBank/DDBJ whole genome shotgun (WGS) entry which is preliminary data.</text>
</comment>
<evidence type="ECO:0008006" key="4">
    <source>
        <dbReference type="Google" id="ProtNLM"/>
    </source>
</evidence>
<dbReference type="InterPro" id="IPR053842">
    <property type="entry name" value="NikA-like"/>
</dbReference>
<dbReference type="RefSeq" id="WP_184582893.1">
    <property type="nucleotide sequence ID" value="NZ_JACHJT010000001.1"/>
</dbReference>
<evidence type="ECO:0000313" key="2">
    <source>
        <dbReference type="EMBL" id="MBB4934661.1"/>
    </source>
</evidence>
<sequence>MSKVRISISLDPEEAERVRSHADRAGMDVSSYLVNAAIRQMAETDAVEAEFAGIDALIADAEAHAADHAPDSAPEPEGLTETEQRAVDDAMRLVHGVEEAPPRNRGEVA</sequence>
<feature type="region of interest" description="Disordered" evidence="1">
    <location>
        <begin position="63"/>
        <end position="109"/>
    </location>
</feature>
<dbReference type="EMBL" id="JACHJT010000001">
    <property type="protein sequence ID" value="MBB4934661.1"/>
    <property type="molecule type" value="Genomic_DNA"/>
</dbReference>
<proteinExistence type="predicted"/>